<dbReference type="InterPro" id="IPR006119">
    <property type="entry name" value="Resolv_N"/>
</dbReference>
<reference evidence="2" key="2">
    <citation type="journal article" date="2021" name="PeerJ">
        <title>Extensive microbial diversity within the chicken gut microbiome revealed by metagenomics and culture.</title>
        <authorList>
            <person name="Gilroy R."/>
            <person name="Ravi A."/>
            <person name="Getino M."/>
            <person name="Pursley I."/>
            <person name="Horton D.L."/>
            <person name="Alikhan N.F."/>
            <person name="Baker D."/>
            <person name="Gharbi K."/>
            <person name="Hall N."/>
            <person name="Watson M."/>
            <person name="Adriaenssens E.M."/>
            <person name="Foster-Nyarko E."/>
            <person name="Jarju S."/>
            <person name="Secka A."/>
            <person name="Antonio M."/>
            <person name="Oren A."/>
            <person name="Chaudhuri R.R."/>
            <person name="La Ragione R."/>
            <person name="Hildebrand F."/>
            <person name="Pallen M.J."/>
        </authorList>
    </citation>
    <scope>NUCLEOTIDE SEQUENCE</scope>
    <source>
        <strain evidence="2">CHK195-12923</strain>
    </source>
</reference>
<dbReference type="Gene3D" id="3.40.50.1390">
    <property type="entry name" value="Resolvase, N-terminal catalytic domain"/>
    <property type="match status" value="1"/>
</dbReference>
<organism evidence="2 3">
    <name type="scientific">Candidatus Coproplasma excrementigallinarum</name>
    <dbReference type="NCBI Taxonomy" id="2840747"/>
    <lineage>
        <taxon>Bacteria</taxon>
        <taxon>Bacillati</taxon>
        <taxon>Bacillota</taxon>
        <taxon>Clostridia</taxon>
        <taxon>Eubacteriales</taxon>
        <taxon>Candidatus Coproplasma</taxon>
    </lineage>
</organism>
<feature type="domain" description="Resolvase/invertase-type recombinase catalytic" evidence="1">
    <location>
        <begin position="3"/>
        <end position="142"/>
    </location>
</feature>
<dbReference type="SMART" id="SM00857">
    <property type="entry name" value="Resolvase"/>
    <property type="match status" value="1"/>
</dbReference>
<proteinExistence type="predicted"/>
<evidence type="ECO:0000313" key="2">
    <source>
        <dbReference type="EMBL" id="HIU61294.1"/>
    </source>
</evidence>
<dbReference type="Proteomes" id="UP000824110">
    <property type="component" value="Unassembled WGS sequence"/>
</dbReference>
<comment type="caution">
    <text evidence="2">The sequence shown here is derived from an EMBL/GenBank/DDBJ whole genome shotgun (WGS) entry which is preliminary data.</text>
</comment>
<protein>
    <submittedName>
        <fullName evidence="2">Recombinase family protein</fullName>
    </submittedName>
</protein>
<evidence type="ECO:0000313" key="3">
    <source>
        <dbReference type="Proteomes" id="UP000824110"/>
    </source>
</evidence>
<dbReference type="InterPro" id="IPR036162">
    <property type="entry name" value="Resolvase-like_N_sf"/>
</dbReference>
<accession>A0A9D1SI44</accession>
<dbReference type="EMBL" id="DVNE01000012">
    <property type="protein sequence ID" value="HIU61294.1"/>
    <property type="molecule type" value="Genomic_DNA"/>
</dbReference>
<dbReference type="GO" id="GO:0003677">
    <property type="term" value="F:DNA binding"/>
    <property type="evidence" value="ECO:0007669"/>
    <property type="project" value="InterPro"/>
</dbReference>
<dbReference type="AlphaFoldDB" id="A0A9D1SI44"/>
<sequence>MAKFGYARTLQRGPSLSKQIQDLSQFGVPKSNIFVDEQPASRASFVKLLQSLKKGDLLVIKTLLVLNEGYENISRDWTRIAGTIGADVCVLDLPALDTRAGDDRSVVVSAVSQLLDFCAEKERAHSALQAKGIQSARQRGVKFGRPPKQYSKAFITTVERFCKKDITLEEALAATKMKQSSFYYHKHKLELLGLIEGSAAEDKGEPHLGTN</sequence>
<evidence type="ECO:0000259" key="1">
    <source>
        <dbReference type="SMART" id="SM00857"/>
    </source>
</evidence>
<reference evidence="2" key="1">
    <citation type="submission" date="2020-10" db="EMBL/GenBank/DDBJ databases">
        <authorList>
            <person name="Gilroy R."/>
        </authorList>
    </citation>
    <scope>NUCLEOTIDE SEQUENCE</scope>
    <source>
        <strain evidence="2">CHK195-12923</strain>
    </source>
</reference>
<dbReference type="GO" id="GO:0000150">
    <property type="term" value="F:DNA strand exchange activity"/>
    <property type="evidence" value="ECO:0007669"/>
    <property type="project" value="InterPro"/>
</dbReference>
<name>A0A9D1SI44_9FIRM</name>
<dbReference type="SUPFAM" id="SSF53041">
    <property type="entry name" value="Resolvase-like"/>
    <property type="match status" value="1"/>
</dbReference>
<gene>
    <name evidence="2" type="ORF">IAB69_01415</name>
</gene>